<dbReference type="Proteomes" id="UP000237662">
    <property type="component" value="Unassembled WGS sequence"/>
</dbReference>
<dbReference type="Gene3D" id="1.10.290.10">
    <property type="entry name" value="Topoisomerase I, domain 4"/>
    <property type="match status" value="1"/>
</dbReference>
<comment type="catalytic activity">
    <reaction evidence="1 8">
        <text>ATP-independent breakage of single-stranded DNA, followed by passage and rejoining.</text>
        <dbReference type="EC" id="5.6.2.1"/>
    </reaction>
</comment>
<evidence type="ECO:0000256" key="9">
    <source>
        <dbReference type="SAM" id="MobiDB-lite"/>
    </source>
</evidence>
<feature type="region of interest" description="Interaction with DNA" evidence="8">
    <location>
        <begin position="163"/>
        <end position="168"/>
    </location>
</feature>
<dbReference type="Pfam" id="PF01751">
    <property type="entry name" value="Toprim"/>
    <property type="match status" value="1"/>
</dbReference>
<comment type="caution">
    <text evidence="12">The sequence shown here is derived from an EMBL/GenBank/DDBJ whole genome shotgun (WGS) entry which is preliminary data.</text>
</comment>
<dbReference type="InterPro" id="IPR006171">
    <property type="entry name" value="TOPRIM_dom"/>
</dbReference>
<dbReference type="InterPro" id="IPR003601">
    <property type="entry name" value="Topo_IA_2"/>
</dbReference>
<dbReference type="Gene3D" id="2.70.20.10">
    <property type="entry name" value="Topoisomerase I, domain 3"/>
    <property type="match status" value="1"/>
</dbReference>
<dbReference type="Gene3D" id="3.40.50.140">
    <property type="match status" value="1"/>
</dbReference>
<organism evidence="12 13">
    <name type="scientific">Neolewinella xylanilytica</name>
    <dbReference type="NCBI Taxonomy" id="1514080"/>
    <lineage>
        <taxon>Bacteria</taxon>
        <taxon>Pseudomonadati</taxon>
        <taxon>Bacteroidota</taxon>
        <taxon>Saprospiria</taxon>
        <taxon>Saprospirales</taxon>
        <taxon>Lewinellaceae</taxon>
        <taxon>Neolewinella</taxon>
    </lineage>
</organism>
<evidence type="ECO:0000256" key="3">
    <source>
        <dbReference type="ARBA" id="ARBA00022723"/>
    </source>
</evidence>
<evidence type="ECO:0000256" key="4">
    <source>
        <dbReference type="ARBA" id="ARBA00022842"/>
    </source>
</evidence>
<evidence type="ECO:0000259" key="10">
    <source>
        <dbReference type="PROSITE" id="PS50880"/>
    </source>
</evidence>
<feature type="site" description="Interaction with DNA" evidence="8">
    <location>
        <position position="140"/>
    </location>
</feature>
<dbReference type="SMART" id="SM00493">
    <property type="entry name" value="TOPRIM"/>
    <property type="match status" value="1"/>
</dbReference>
<dbReference type="InterPro" id="IPR023405">
    <property type="entry name" value="Topo_IA_core_domain"/>
</dbReference>
<keyword evidence="3" id="KW-0479">Metal-binding</keyword>
<dbReference type="InterPro" id="IPR003602">
    <property type="entry name" value="Topo_IA_DNA-bd_dom"/>
</dbReference>
<dbReference type="OrthoDB" id="9804262at2"/>
<evidence type="ECO:0000256" key="8">
    <source>
        <dbReference type="HAMAP-Rule" id="MF_00952"/>
    </source>
</evidence>
<dbReference type="InterPro" id="IPR028612">
    <property type="entry name" value="Topoisom_1_IA"/>
</dbReference>
<dbReference type="PANTHER" id="PTHR42785">
    <property type="entry name" value="DNA TOPOISOMERASE, TYPE IA, CORE"/>
    <property type="match status" value="1"/>
</dbReference>
<evidence type="ECO:0000259" key="11">
    <source>
        <dbReference type="PROSITE" id="PS52039"/>
    </source>
</evidence>
<dbReference type="RefSeq" id="WP_104420452.1">
    <property type="nucleotide sequence ID" value="NZ_PTJC01000006.1"/>
</dbReference>
<name>A0A2S6I490_9BACT</name>
<dbReference type="InterPro" id="IPR013826">
    <property type="entry name" value="Topo_IA_cen_sub3"/>
</dbReference>
<feature type="site" description="Interaction with DNA" evidence="8">
    <location>
        <position position="143"/>
    </location>
</feature>
<dbReference type="SMART" id="SM00437">
    <property type="entry name" value="TOP1Ac"/>
    <property type="match status" value="1"/>
</dbReference>
<dbReference type="PROSITE" id="PS50880">
    <property type="entry name" value="TOPRIM"/>
    <property type="match status" value="1"/>
</dbReference>
<dbReference type="HAMAP" id="MF_00952">
    <property type="entry name" value="Topoisom_1_prok"/>
    <property type="match status" value="1"/>
</dbReference>
<evidence type="ECO:0000256" key="5">
    <source>
        <dbReference type="ARBA" id="ARBA00023029"/>
    </source>
</evidence>
<dbReference type="GO" id="GO:0003677">
    <property type="term" value="F:DNA binding"/>
    <property type="evidence" value="ECO:0007669"/>
    <property type="project" value="UniProtKB-KW"/>
</dbReference>
<comment type="function">
    <text evidence="8">Releases the supercoiling and torsional tension of DNA, which is introduced during the DNA replication and transcription, by transiently cleaving and rejoining one strand of the DNA duplex. Introduces a single-strand break via transesterification at a target site in duplex DNA. The scissile phosphodiester is attacked by the catalytic tyrosine of the enzyme, resulting in the formation of a DNA-(5'-phosphotyrosyl)-enzyme intermediate and the expulsion of a 3'-OH DNA strand. The free DNA strand then undergoes passage around the unbroken strand, thus removing DNA supercoils. Finally, in the religation step, the DNA 3'-OH attacks the covalent intermediate to expel the active-site tyrosine and restore the DNA phosphodiester backbone.</text>
</comment>
<dbReference type="GO" id="GO:0006265">
    <property type="term" value="P:DNA topological change"/>
    <property type="evidence" value="ECO:0007669"/>
    <property type="project" value="UniProtKB-UniRule"/>
</dbReference>
<feature type="domain" description="Topo IA-type catalytic" evidence="11">
    <location>
        <begin position="129"/>
        <end position="583"/>
    </location>
</feature>
<dbReference type="SUPFAM" id="SSF56712">
    <property type="entry name" value="Prokaryotic type I DNA topoisomerase"/>
    <property type="match status" value="1"/>
</dbReference>
<dbReference type="AlphaFoldDB" id="A0A2S6I490"/>
<dbReference type="GO" id="GO:0046872">
    <property type="term" value="F:metal ion binding"/>
    <property type="evidence" value="ECO:0007669"/>
    <property type="project" value="UniProtKB-KW"/>
</dbReference>
<dbReference type="SMART" id="SM00436">
    <property type="entry name" value="TOP1Bc"/>
    <property type="match status" value="1"/>
</dbReference>
<comment type="subunit">
    <text evidence="8">Monomer.</text>
</comment>
<feature type="site" description="Interaction with DNA" evidence="8">
    <location>
        <position position="290"/>
    </location>
</feature>
<dbReference type="Gene3D" id="1.10.460.10">
    <property type="entry name" value="Topoisomerase I, domain 2"/>
    <property type="match status" value="1"/>
</dbReference>
<keyword evidence="5 8" id="KW-0799">Topoisomerase</keyword>
<evidence type="ECO:0000256" key="1">
    <source>
        <dbReference type="ARBA" id="ARBA00000213"/>
    </source>
</evidence>
<dbReference type="InterPro" id="IPR000380">
    <property type="entry name" value="Topo_IA"/>
</dbReference>
<dbReference type="CDD" id="cd03363">
    <property type="entry name" value="TOPRIM_TopoIA_TopoI"/>
    <property type="match status" value="1"/>
</dbReference>
<dbReference type="CDD" id="cd00186">
    <property type="entry name" value="TOP1Ac"/>
    <property type="match status" value="1"/>
</dbReference>
<evidence type="ECO:0000256" key="2">
    <source>
        <dbReference type="ARBA" id="ARBA00009446"/>
    </source>
</evidence>
<dbReference type="PANTHER" id="PTHR42785:SF1">
    <property type="entry name" value="DNA TOPOISOMERASE"/>
    <property type="match status" value="1"/>
</dbReference>
<dbReference type="InterPro" id="IPR013824">
    <property type="entry name" value="Topo_IA_cen_sub1"/>
</dbReference>
<dbReference type="PROSITE" id="PS52039">
    <property type="entry name" value="TOPO_IA_2"/>
    <property type="match status" value="1"/>
</dbReference>
<feature type="domain" description="Toprim" evidence="10">
    <location>
        <begin position="3"/>
        <end position="113"/>
    </location>
</feature>
<evidence type="ECO:0000313" key="12">
    <source>
        <dbReference type="EMBL" id="PPK85980.1"/>
    </source>
</evidence>
<reference evidence="12 13" key="1">
    <citation type="submission" date="2018-02" db="EMBL/GenBank/DDBJ databases">
        <title>Genomic Encyclopedia of Archaeal and Bacterial Type Strains, Phase II (KMG-II): from individual species to whole genera.</title>
        <authorList>
            <person name="Goeker M."/>
        </authorList>
    </citation>
    <scope>NUCLEOTIDE SEQUENCE [LARGE SCALE GENOMIC DNA]</scope>
    <source>
        <strain evidence="12 13">DSM 29526</strain>
    </source>
</reference>
<keyword evidence="7 8" id="KW-0413">Isomerase</keyword>
<proteinExistence type="inferred from homology"/>
<dbReference type="InterPro" id="IPR013825">
    <property type="entry name" value="Topo_IA_cen_sub2"/>
</dbReference>
<comment type="similarity">
    <text evidence="2 8">Belongs to the type IA topoisomerase family.</text>
</comment>
<dbReference type="InterPro" id="IPR025589">
    <property type="entry name" value="Toprim_C_rpt"/>
</dbReference>
<keyword evidence="4" id="KW-0460">Magnesium</keyword>
<dbReference type="Pfam" id="PF01131">
    <property type="entry name" value="Topoisom_bac"/>
    <property type="match status" value="1"/>
</dbReference>
<feature type="site" description="Interaction with DNA" evidence="8">
    <location>
        <position position="155"/>
    </location>
</feature>
<evidence type="ECO:0000256" key="7">
    <source>
        <dbReference type="ARBA" id="ARBA00023235"/>
    </source>
</evidence>
<evidence type="ECO:0000256" key="6">
    <source>
        <dbReference type="ARBA" id="ARBA00023125"/>
    </source>
</evidence>
<dbReference type="PRINTS" id="PR00417">
    <property type="entry name" value="PRTPISMRASEI"/>
</dbReference>
<dbReference type="InterPro" id="IPR005733">
    <property type="entry name" value="TopoI_bac-type"/>
</dbReference>
<dbReference type="InterPro" id="IPR023406">
    <property type="entry name" value="Topo_IA_AS"/>
</dbReference>
<feature type="site" description="Interaction with DNA" evidence="8">
    <location>
        <position position="139"/>
    </location>
</feature>
<feature type="site" description="Interaction with DNA" evidence="8">
    <location>
        <position position="484"/>
    </location>
</feature>
<dbReference type="PROSITE" id="PS00396">
    <property type="entry name" value="TOPO_IA_1"/>
    <property type="match status" value="1"/>
</dbReference>
<dbReference type="EMBL" id="PTJC01000006">
    <property type="protein sequence ID" value="PPK85980.1"/>
    <property type="molecule type" value="Genomic_DNA"/>
</dbReference>
<accession>A0A2S6I490</accession>
<dbReference type="GO" id="GO:0003917">
    <property type="term" value="F:DNA topoisomerase type I (single strand cut, ATP-independent) activity"/>
    <property type="evidence" value="ECO:0007669"/>
    <property type="project" value="UniProtKB-UniRule"/>
</dbReference>
<dbReference type="NCBIfam" id="TIGR01051">
    <property type="entry name" value="topA_bact"/>
    <property type="match status" value="1"/>
</dbReference>
<dbReference type="InterPro" id="IPR013497">
    <property type="entry name" value="Topo_IA_cen"/>
</dbReference>
<keyword evidence="6 8" id="KW-0238">DNA-binding</keyword>
<feature type="site" description="Interaction with DNA" evidence="8">
    <location>
        <position position="148"/>
    </location>
</feature>
<feature type="compositionally biased region" description="Basic residues" evidence="9">
    <location>
        <begin position="839"/>
        <end position="862"/>
    </location>
</feature>
<protein>
    <recommendedName>
        <fullName evidence="8">DNA topoisomerase 1</fullName>
        <ecNumber evidence="8">5.6.2.1</ecNumber>
    </recommendedName>
    <alternativeName>
        <fullName evidence="8">DNA topoisomerase I</fullName>
    </alternativeName>
</protein>
<keyword evidence="13" id="KW-1185">Reference proteome</keyword>
<dbReference type="EC" id="5.6.2.1" evidence="8"/>
<evidence type="ECO:0000313" key="13">
    <source>
        <dbReference type="Proteomes" id="UP000237662"/>
    </source>
</evidence>
<gene>
    <name evidence="8" type="primary">topA</name>
    <name evidence="12" type="ORF">CLV84_2896</name>
</gene>
<sequence length="862" mass="97621">MPKNLLIVESPAKAKTIEKILGKDYTVKSSFGHVRDLDKGDGAVDVERNFATKYVVSPEKRKVVKELKAAVSKVDTVWLATDEDREGEAISWHLCEVLKLPVDTTKRIVFREITPPAIQAAINNPRTVDVNLVNAQQARRVLDRLVGYELSGVLWKKVKFGLSAGRVQSVTVKLVVEREREIMTFESSPFFRINAIFTVRNEQGKEVELKADSPDRFNDRESAEAFLKKCMGAEFSISDIDVKPTKRKPAPPFTTSTLQQEASRKLYMNVERTMRTAQRLYEAGLITYMRTDSISLSETALTAIEKEVTKEFGTQYSKVRRYKSKKKDAQEAHEAIRPSYVDRHTINQGDRDEQRLYELIWKRTVASQMADAELEKTTVNIAVDKAPDARLRAQGEVLKFDGFLKLYIESNDDEEDDDETTKGILPPLEKGQMLPLSEMTATQRFTRPPTRYTEASLVKQLEELGIGRPSTYAPTVSKIMDPKRGYVTRESRDGEERSYEVLTLKDDKLSNDTKTEITGTVKNRLFASDIGMAVSDFLDEHFEDVMTYQFTADIEDRFDEVAEGQITWTQMLEDFYLPFHETVEETTESADRVTGERILGNDPVSGKTILVRLSRNGPVIQLGAPDELVPDEKPRYANLPAGLSMEEIDLETALPLFDLPKVLGEIDGRETVVGIGRFGPYIRWGDDFISLPKGDDPHSTTLKDAKELVAAKKKADEPVLTYKGQPVTQGAGRFGPFLKWNGMFVNIPKRYDPDNLSKDEMTELIQAKEEKEAQRYIQRFEEEKIDVEQGRWGPFIRFKKKSIKLPTVDGKKMSREQAAELSLEEVMAIIEDQQPGAFKAKKKAAPKKKKATAKKKAPAKKK</sequence>
<dbReference type="InterPro" id="IPR034149">
    <property type="entry name" value="TOPRIM_TopoI"/>
</dbReference>
<dbReference type="Pfam" id="PF13368">
    <property type="entry name" value="Toprim_C_rpt"/>
    <property type="match status" value="3"/>
</dbReference>
<feature type="active site" description="O-(5'-phospho-DNA)-tyrosine intermediate" evidence="8">
    <location>
        <position position="288"/>
    </location>
</feature>
<feature type="site" description="Interaction with DNA" evidence="8">
    <location>
        <position position="33"/>
    </location>
</feature>
<feature type="region of interest" description="Disordered" evidence="9">
    <location>
        <begin position="835"/>
        <end position="862"/>
    </location>
</feature>